<dbReference type="Gene3D" id="3.30.200.20">
    <property type="entry name" value="Phosphorylase Kinase, domain 1"/>
    <property type="match status" value="1"/>
</dbReference>
<feature type="region of interest" description="Disordered" evidence="1">
    <location>
        <begin position="328"/>
        <end position="347"/>
    </location>
</feature>
<dbReference type="InterPro" id="IPR000719">
    <property type="entry name" value="Prot_kinase_dom"/>
</dbReference>
<feature type="compositionally biased region" description="Gly residues" evidence="1">
    <location>
        <begin position="580"/>
        <end position="591"/>
    </location>
</feature>
<evidence type="ECO:0000256" key="1">
    <source>
        <dbReference type="SAM" id="MobiDB-lite"/>
    </source>
</evidence>
<dbReference type="Pfam" id="PF00069">
    <property type="entry name" value="Pkinase"/>
    <property type="match status" value="1"/>
</dbReference>
<name>A0A7S3DC79_9EUKA</name>
<dbReference type="InterPro" id="IPR051177">
    <property type="entry name" value="CIK-Related_Protein"/>
</dbReference>
<dbReference type="InterPro" id="IPR016024">
    <property type="entry name" value="ARM-type_fold"/>
</dbReference>
<organism evidence="3">
    <name type="scientific">Palpitomonas bilix</name>
    <dbReference type="NCBI Taxonomy" id="652834"/>
    <lineage>
        <taxon>Eukaryota</taxon>
        <taxon>Eukaryota incertae sedis</taxon>
    </lineage>
</organism>
<dbReference type="EMBL" id="HBIB01023056">
    <property type="protein sequence ID" value="CAE0252866.1"/>
    <property type="molecule type" value="Transcribed_RNA"/>
</dbReference>
<dbReference type="PANTHER" id="PTHR12984:SF3">
    <property type="entry name" value="N-TERMINAL KINASE-LIKE PROTEIN"/>
    <property type="match status" value="1"/>
</dbReference>
<evidence type="ECO:0000313" key="3">
    <source>
        <dbReference type="EMBL" id="CAE0252866.1"/>
    </source>
</evidence>
<dbReference type="SUPFAM" id="SSF48371">
    <property type="entry name" value="ARM repeat"/>
    <property type="match status" value="1"/>
</dbReference>
<dbReference type="PROSITE" id="PS50011">
    <property type="entry name" value="PROTEIN_KINASE_DOM"/>
    <property type="match status" value="1"/>
</dbReference>
<dbReference type="PANTHER" id="PTHR12984">
    <property type="entry name" value="SCY1-RELATED S/T PROTEIN KINASE-LIKE"/>
    <property type="match status" value="1"/>
</dbReference>
<dbReference type="GO" id="GO:0005524">
    <property type="term" value="F:ATP binding"/>
    <property type="evidence" value="ECO:0007669"/>
    <property type="project" value="InterPro"/>
</dbReference>
<dbReference type="AlphaFoldDB" id="A0A7S3DC79"/>
<feature type="compositionally biased region" description="Basic and acidic residues" evidence="1">
    <location>
        <begin position="626"/>
        <end position="653"/>
    </location>
</feature>
<evidence type="ECO:0000259" key="2">
    <source>
        <dbReference type="PROSITE" id="PS50011"/>
    </source>
</evidence>
<dbReference type="InterPro" id="IPR011009">
    <property type="entry name" value="Kinase-like_dom_sf"/>
</dbReference>
<dbReference type="SUPFAM" id="SSF56112">
    <property type="entry name" value="Protein kinase-like (PK-like)"/>
    <property type="match status" value="1"/>
</dbReference>
<feature type="compositionally biased region" description="Polar residues" evidence="1">
    <location>
        <begin position="723"/>
        <end position="735"/>
    </location>
</feature>
<dbReference type="Gene3D" id="1.10.510.10">
    <property type="entry name" value="Transferase(Phosphotransferase) domain 1"/>
    <property type="match status" value="1"/>
</dbReference>
<reference evidence="3" key="1">
    <citation type="submission" date="2021-01" db="EMBL/GenBank/DDBJ databases">
        <authorList>
            <person name="Corre E."/>
            <person name="Pelletier E."/>
            <person name="Niang G."/>
            <person name="Scheremetjew M."/>
            <person name="Finn R."/>
            <person name="Kale V."/>
            <person name="Holt S."/>
            <person name="Cochrane G."/>
            <person name="Meng A."/>
            <person name="Brown T."/>
            <person name="Cohen L."/>
        </authorList>
    </citation>
    <scope>NUCLEOTIDE SEQUENCE</scope>
    <source>
        <strain evidence="3">NIES-2562</strain>
    </source>
</reference>
<feature type="region of interest" description="Disordered" evidence="1">
    <location>
        <begin position="566"/>
        <end position="593"/>
    </location>
</feature>
<feature type="compositionally biased region" description="Acidic residues" evidence="1">
    <location>
        <begin position="751"/>
        <end position="762"/>
    </location>
</feature>
<dbReference type="GO" id="GO:0004672">
    <property type="term" value="F:protein kinase activity"/>
    <property type="evidence" value="ECO:0007669"/>
    <property type="project" value="InterPro"/>
</dbReference>
<proteinExistence type="predicted"/>
<feature type="compositionally biased region" description="Basic and acidic residues" evidence="1">
    <location>
        <begin position="567"/>
        <end position="579"/>
    </location>
</feature>
<gene>
    <name evidence="3" type="ORF">PBIL07802_LOCUS15095</name>
</gene>
<dbReference type="InterPro" id="IPR011989">
    <property type="entry name" value="ARM-like"/>
</dbReference>
<dbReference type="Gene3D" id="1.25.10.10">
    <property type="entry name" value="Leucine-rich Repeat Variant"/>
    <property type="match status" value="1"/>
</dbReference>
<feature type="compositionally biased region" description="Acidic residues" evidence="1">
    <location>
        <begin position="687"/>
        <end position="700"/>
    </location>
</feature>
<feature type="region of interest" description="Disordered" evidence="1">
    <location>
        <begin position="616"/>
        <end position="822"/>
    </location>
</feature>
<accession>A0A7S3DC79</accession>
<feature type="compositionally biased region" description="Acidic residues" evidence="1">
    <location>
        <begin position="812"/>
        <end position="822"/>
    </location>
</feature>
<sequence length="822" mass="88128">MNFFKAVISSAAASLSDFKYDYNPNTAIGPLGVFHFCQGTAKGSAEPVSILYCDKKKGASEEDVDAAKRAAKKFKTLRHPSVVKVLATSESDYSVYIAIERCRVLTEVLDEIRGGSTEHSKDSLYWGMRKMSDLLTFLSSASIIHANLLPDFIFVDRAGEWKLGGLEFVCEAAAYPTSFIRSRVNAACIPPECRDGRQSGSCDSTNAWLLGCLMYSAFAGEISDEKDVVNVGRMPREWQAAYKRIIASPPSRRMGPKELQSERLIANNEFISAMVFLDEFELHDGDEREEFMSHLPDKIGGMFAADVCIYRLLPRLLELSHISITGIGSQQGRGRGQAKGQEKDKQGSVGRFLAPLLKIGNLFMNADEFQQKISPVVVTAFASPDEKVKASLFANLGQFVEYLSDTVISKEVLPHVVSAMESNNAELKQMVLRALPSITPKLKESQVDGPLLKALGRCLNDQDARLRTNATVSLAMIGPSLPQKLQEKILVPSFTKRLRDPFPPARGAALRSLVANAAHLKPADLAKMALPAVVVLTVDAVEDVRQEALLCARTLLDHIAAMSLQAGEDKSGEKGKEEVGGGGVGGSGGGAKSSKTEVMKWALSGMGTWATKLLEKTGKGSASTSSDEKGDNAKVEEEGTGKKEEAKKEEEHMPSSATTTSSGLSAVRGGEKSASSGGSGGGGGWDAWEEEEEGDDDGWGEEVKKPAVEKQAASNRAEWGRSVVTTSVPTSQAGSSVKKPEIVQSAAGWDETSEEGEDDDWFNEPTSAKPAPSSIGVPSHSTGRGVSSGGGRKTAVRGEAEKVKSPPASTDFGDDGWDDDGW</sequence>
<protein>
    <recommendedName>
        <fullName evidence="2">Protein kinase domain-containing protein</fullName>
    </recommendedName>
</protein>
<feature type="domain" description="Protein kinase" evidence="2">
    <location>
        <begin position="20"/>
        <end position="271"/>
    </location>
</feature>